<gene>
    <name evidence="1" type="ORF">RV045_11270</name>
</gene>
<dbReference type="Proteomes" id="UP001364695">
    <property type="component" value="Unassembled WGS sequence"/>
</dbReference>
<dbReference type="EMBL" id="JAWDIE010000018">
    <property type="protein sequence ID" value="MEJ7139003.1"/>
    <property type="molecule type" value="Genomic_DNA"/>
</dbReference>
<organism evidence="1 2">
    <name type="scientific">Amphibiibacter pelophylacis</name>
    <dbReference type="NCBI Taxonomy" id="1799477"/>
    <lineage>
        <taxon>Bacteria</taxon>
        <taxon>Pseudomonadati</taxon>
        <taxon>Pseudomonadota</taxon>
        <taxon>Betaproteobacteria</taxon>
        <taxon>Burkholderiales</taxon>
        <taxon>Sphaerotilaceae</taxon>
        <taxon>Amphibiibacter</taxon>
    </lineage>
</organism>
<protein>
    <submittedName>
        <fullName evidence="1">IclR family transcriptional regulator</fullName>
    </submittedName>
</protein>
<proteinExistence type="predicted"/>
<sequence length="257" mass="27715">MSPAASDTTPPGYRIDAVERALQLLDLVAEAPGLGVAELARRAGLTKSRTFRLLGTLQHGRYLSAGPGGYRLGPQAFVLGVAAVQDSALVRCAQWHMQALHAQLGVTVVLRVRERLESVCIARADREQELALSRLVGNRRPLFSGASGKVLLAYAPDEIRERFIAQQAALQGRDAAWWERETRAELQRVQQQELAISQGERAHGRLAIAVPVRDASGAVVASLSLSTDGASVAPDVLAQWSGQLQRSSRHLSSDLGF</sequence>
<evidence type="ECO:0000313" key="1">
    <source>
        <dbReference type="EMBL" id="MEJ7139003.1"/>
    </source>
</evidence>
<name>A0ACC6P447_9BURK</name>
<comment type="caution">
    <text evidence="1">The sequence shown here is derived from an EMBL/GenBank/DDBJ whole genome shotgun (WGS) entry which is preliminary data.</text>
</comment>
<keyword evidence="2" id="KW-1185">Reference proteome</keyword>
<reference evidence="1" key="1">
    <citation type="submission" date="2023-10" db="EMBL/GenBank/DDBJ databases">
        <title>Amphibacter perezi, gen. nov., sp. nov. a novel taxa of the family Comamonadaceae, class Betaproteobacteria isolated from the skin microbiota of Pelophylax perezi from different populations.</title>
        <authorList>
            <person name="Costa S."/>
            <person name="Proenca D.N."/>
            <person name="Lopes I."/>
            <person name="Morais P.V."/>
        </authorList>
    </citation>
    <scope>NUCLEOTIDE SEQUENCE</scope>
    <source>
        <strain evidence="1">SL12-8</strain>
    </source>
</reference>
<evidence type="ECO:0000313" key="2">
    <source>
        <dbReference type="Proteomes" id="UP001364695"/>
    </source>
</evidence>
<accession>A0ACC6P447</accession>